<comment type="similarity">
    <text evidence="1">Belongs to the NAD(P)-dependent epimerase/dehydratase family.</text>
</comment>
<dbReference type="Pfam" id="PF01370">
    <property type="entry name" value="Epimerase"/>
    <property type="match status" value="1"/>
</dbReference>
<keyword evidence="4" id="KW-1185">Reference proteome</keyword>
<gene>
    <name evidence="3" type="ORF">SM124_18415</name>
</gene>
<evidence type="ECO:0000313" key="3">
    <source>
        <dbReference type="EMBL" id="MDZ5473695.1"/>
    </source>
</evidence>
<dbReference type="RefSeq" id="WP_322447987.1">
    <property type="nucleotide sequence ID" value="NZ_JAXOFX010000015.1"/>
</dbReference>
<reference evidence="3 4" key="1">
    <citation type="submission" date="2023-11" db="EMBL/GenBank/DDBJ databases">
        <title>Bacillus jintuensis, isolated from a mudflat on the Beibu Gulf coast.</title>
        <authorList>
            <person name="Li M."/>
        </authorList>
    </citation>
    <scope>NUCLEOTIDE SEQUENCE [LARGE SCALE GENOMIC DNA]</scope>
    <source>
        <strain evidence="3 4">31A1R</strain>
    </source>
</reference>
<protein>
    <submittedName>
        <fullName evidence="3">NAD-dependent epimerase/dehydratase family protein</fullName>
    </submittedName>
</protein>
<feature type="domain" description="NAD-dependent epimerase/dehydratase" evidence="2">
    <location>
        <begin position="3"/>
        <end position="242"/>
    </location>
</feature>
<dbReference type="InterPro" id="IPR036291">
    <property type="entry name" value="NAD(P)-bd_dom_sf"/>
</dbReference>
<sequence>MKILVTGAAGFIGVHLCEELLSQEGYEVLGVDTFIGPTPKNMKLTNLQKLTNHPRFTFKEINLMNADLEGLMKGIDVIYHLAGMPGVRSSWGNDFDEYVTNNILLTQRLLESVKGFPIKKFIYASTSSIYGEKSGMVKESDYPLPLSPYGITKLSGEHLCNVYQHSYQVPIVTVRFFTVYGPGQRPDMAFHRFIKQILSDEPLTIFGDGTQSRDFTYVKDCVEGISKIVSNKQAIGKCFNIGGKERASVNEVVEIIENLTGKKAKLTYLPKVTGEPMHTWADISQAQSILGYDPKITLREGIAKEIEYISEIYGLK</sequence>
<dbReference type="Proteomes" id="UP001290455">
    <property type="component" value="Unassembled WGS sequence"/>
</dbReference>
<dbReference type="Gene3D" id="3.40.50.720">
    <property type="entry name" value="NAD(P)-binding Rossmann-like Domain"/>
    <property type="match status" value="1"/>
</dbReference>
<dbReference type="InterPro" id="IPR001509">
    <property type="entry name" value="Epimerase_deHydtase"/>
</dbReference>
<dbReference type="PRINTS" id="PR01713">
    <property type="entry name" value="NUCEPIMERASE"/>
</dbReference>
<proteinExistence type="inferred from homology"/>
<comment type="caution">
    <text evidence="3">The sequence shown here is derived from an EMBL/GenBank/DDBJ whole genome shotgun (WGS) entry which is preliminary data.</text>
</comment>
<evidence type="ECO:0000313" key="4">
    <source>
        <dbReference type="Proteomes" id="UP001290455"/>
    </source>
</evidence>
<dbReference type="PANTHER" id="PTHR43000">
    <property type="entry name" value="DTDP-D-GLUCOSE 4,6-DEHYDRATASE-RELATED"/>
    <property type="match status" value="1"/>
</dbReference>
<accession>A0ABU5J2V6</accession>
<organism evidence="3 4">
    <name type="scientific">Robertmurraya mangrovi</name>
    <dbReference type="NCBI Taxonomy" id="3098077"/>
    <lineage>
        <taxon>Bacteria</taxon>
        <taxon>Bacillati</taxon>
        <taxon>Bacillota</taxon>
        <taxon>Bacilli</taxon>
        <taxon>Bacillales</taxon>
        <taxon>Bacillaceae</taxon>
        <taxon>Robertmurraya</taxon>
    </lineage>
</organism>
<evidence type="ECO:0000259" key="2">
    <source>
        <dbReference type="Pfam" id="PF01370"/>
    </source>
</evidence>
<evidence type="ECO:0000256" key="1">
    <source>
        <dbReference type="ARBA" id="ARBA00007637"/>
    </source>
</evidence>
<name>A0ABU5J2V6_9BACI</name>
<dbReference type="SUPFAM" id="SSF51735">
    <property type="entry name" value="NAD(P)-binding Rossmann-fold domains"/>
    <property type="match status" value="1"/>
</dbReference>
<dbReference type="EMBL" id="JAXOFX010000015">
    <property type="protein sequence ID" value="MDZ5473695.1"/>
    <property type="molecule type" value="Genomic_DNA"/>
</dbReference>